<dbReference type="EC" id="1.1.1.94" evidence="11 14"/>
<dbReference type="InterPro" id="IPR006109">
    <property type="entry name" value="G3P_DH_NAD-dep_C"/>
</dbReference>
<evidence type="ECO:0000256" key="17">
    <source>
        <dbReference type="PIRSR" id="PIRSR000114-3"/>
    </source>
</evidence>
<dbReference type="PANTHER" id="PTHR11728:SF1">
    <property type="entry name" value="GLYCEROL-3-PHOSPHATE DEHYDROGENASE [NAD(+)] 2, CHLOROPLASTIC"/>
    <property type="match status" value="1"/>
</dbReference>
<comment type="similarity">
    <text evidence="1 14 18">Belongs to the NAD-dependent glycerol-3-phosphate dehydrogenase family.</text>
</comment>
<dbReference type="GO" id="GO:0141152">
    <property type="term" value="F:glycerol-3-phosphate dehydrogenase (NAD+) activity"/>
    <property type="evidence" value="ECO:0007669"/>
    <property type="project" value="RHEA"/>
</dbReference>
<feature type="binding site" evidence="14">
    <location>
        <position position="109"/>
    </location>
    <ligand>
        <name>NADPH</name>
        <dbReference type="ChEBI" id="CHEBI:57783"/>
    </ligand>
</feature>
<dbReference type="GO" id="GO:0051287">
    <property type="term" value="F:NAD binding"/>
    <property type="evidence" value="ECO:0007669"/>
    <property type="project" value="InterPro"/>
</dbReference>
<evidence type="ECO:0000256" key="11">
    <source>
        <dbReference type="ARBA" id="ARBA00066687"/>
    </source>
</evidence>
<accession>A0A285PDM3</accession>
<dbReference type="NCBIfam" id="NF000942">
    <property type="entry name" value="PRK00094.1-4"/>
    <property type="match status" value="1"/>
</dbReference>
<evidence type="ECO:0000256" key="15">
    <source>
        <dbReference type="PIRSR" id="PIRSR000114-1"/>
    </source>
</evidence>
<dbReference type="OrthoDB" id="9812273at2"/>
<feature type="binding site" evidence="14">
    <location>
        <position position="137"/>
    </location>
    <ligand>
        <name>sn-glycerol 3-phosphate</name>
        <dbReference type="ChEBI" id="CHEBI:57597"/>
    </ligand>
</feature>
<evidence type="ECO:0000256" key="16">
    <source>
        <dbReference type="PIRSR" id="PIRSR000114-2"/>
    </source>
</evidence>
<evidence type="ECO:0000259" key="20">
    <source>
        <dbReference type="Pfam" id="PF07479"/>
    </source>
</evidence>
<dbReference type="RefSeq" id="WP_097154219.1">
    <property type="nucleotide sequence ID" value="NZ_OBEL01000003.1"/>
</dbReference>
<feature type="binding site" evidence="14">
    <location>
        <position position="255"/>
    </location>
    <ligand>
        <name>sn-glycerol 3-phosphate</name>
        <dbReference type="ChEBI" id="CHEBI:57597"/>
    </ligand>
</feature>
<comment type="pathway">
    <text evidence="14">Membrane lipid metabolism; glycerophospholipid metabolism.</text>
</comment>
<comment type="subcellular location">
    <subcellularLocation>
        <location evidence="14">Cytoplasm</location>
    </subcellularLocation>
</comment>
<dbReference type="PROSITE" id="PS00957">
    <property type="entry name" value="NAD_G3PDH"/>
    <property type="match status" value="1"/>
</dbReference>
<feature type="binding site" evidence="17">
    <location>
        <begin position="12"/>
        <end position="17"/>
    </location>
    <ligand>
        <name>NAD(+)</name>
        <dbReference type="ChEBI" id="CHEBI:57540"/>
    </ligand>
</feature>
<feature type="binding site" evidence="14">
    <location>
        <position position="280"/>
    </location>
    <ligand>
        <name>NADPH</name>
        <dbReference type="ChEBI" id="CHEBI:57783"/>
    </ligand>
</feature>
<dbReference type="Gene3D" id="3.40.50.720">
    <property type="entry name" value="NAD(P)-binding Rossmann-like Domain"/>
    <property type="match status" value="1"/>
</dbReference>
<keyword evidence="9 14" id="KW-1208">Phospholipid metabolism</keyword>
<feature type="binding site" evidence="14">
    <location>
        <position position="257"/>
    </location>
    <ligand>
        <name>sn-glycerol 3-phosphate</name>
        <dbReference type="ChEBI" id="CHEBI:57597"/>
    </ligand>
</feature>
<feature type="binding site" evidence="16">
    <location>
        <position position="109"/>
    </location>
    <ligand>
        <name>substrate</name>
    </ligand>
</feature>
<sequence>MTTPFQRISVLGAGAWGTALALNAARAGRDVILWGRDHEALGKIASERQLPKYLPDITFDQPLEVTTDLTEAADVDCILMVTPAQTTAKIAEDISFFVRKGTPVILAAKGLEKNTQRMMSEVLKDYLPQSRAAILSGPSFAADVARGLPTAVTIAAETDLLAEQLCASLSNGAFRPYASSDLIGVQMGGALKNVLAIACGIVQGKQLGASAHAALMTRGFAEIQRLAGKLGARPETLMGLSGFGDVTLSCSSAQSRNFSFGFALGEGKSLADLFGPNAKLSEGAYTAGVAVELASQHGIEMPIAQAVANVLDQSITIDEAVAGLMSRPLRRETD</sequence>
<comment type="caution">
    <text evidence="14">Lacks conserved residue(s) required for the propagation of feature annotation.</text>
</comment>
<comment type="catalytic activity">
    <reaction evidence="14">
        <text>sn-glycerol 3-phosphate + NAD(+) = dihydroxyacetone phosphate + NADH + H(+)</text>
        <dbReference type="Rhea" id="RHEA:11092"/>
        <dbReference type="ChEBI" id="CHEBI:15378"/>
        <dbReference type="ChEBI" id="CHEBI:57540"/>
        <dbReference type="ChEBI" id="CHEBI:57597"/>
        <dbReference type="ChEBI" id="CHEBI:57642"/>
        <dbReference type="ChEBI" id="CHEBI:57945"/>
        <dbReference type="EC" id="1.1.1.94"/>
    </reaction>
</comment>
<dbReference type="GO" id="GO:0141153">
    <property type="term" value="F:glycerol-3-phosphate dehydrogenase (NADP+) activity"/>
    <property type="evidence" value="ECO:0007669"/>
    <property type="project" value="RHEA"/>
</dbReference>
<dbReference type="PANTHER" id="PTHR11728">
    <property type="entry name" value="GLYCEROL-3-PHOSPHATE DEHYDROGENASE"/>
    <property type="match status" value="1"/>
</dbReference>
<keyword evidence="2 14" id="KW-0444">Lipid biosynthesis</keyword>
<dbReference type="GO" id="GO:0008654">
    <property type="term" value="P:phospholipid biosynthetic process"/>
    <property type="evidence" value="ECO:0007669"/>
    <property type="project" value="UniProtKB-KW"/>
</dbReference>
<evidence type="ECO:0000256" key="4">
    <source>
        <dbReference type="ARBA" id="ARBA00022857"/>
    </source>
</evidence>
<dbReference type="FunFam" id="3.40.50.720:FF:000019">
    <property type="entry name" value="Glycerol-3-phosphate dehydrogenase [NAD(P)+]"/>
    <property type="match status" value="1"/>
</dbReference>
<feature type="binding site" evidence="17">
    <location>
        <position position="141"/>
    </location>
    <ligand>
        <name>NAD(+)</name>
        <dbReference type="ChEBI" id="CHEBI:57540"/>
    </ligand>
</feature>
<dbReference type="GO" id="GO:0046168">
    <property type="term" value="P:glycerol-3-phosphate catabolic process"/>
    <property type="evidence" value="ECO:0007669"/>
    <property type="project" value="InterPro"/>
</dbReference>
<feature type="binding site" evidence="14">
    <location>
        <position position="139"/>
    </location>
    <ligand>
        <name>sn-glycerol 3-phosphate</name>
        <dbReference type="ChEBI" id="CHEBI:57597"/>
    </ligand>
</feature>
<evidence type="ECO:0000313" key="22">
    <source>
        <dbReference type="Proteomes" id="UP000219439"/>
    </source>
</evidence>
<evidence type="ECO:0000256" key="8">
    <source>
        <dbReference type="ARBA" id="ARBA00023209"/>
    </source>
</evidence>
<proteinExistence type="inferred from homology"/>
<keyword evidence="3 14" id="KW-0547">Nucleotide-binding</keyword>
<dbReference type="Pfam" id="PF01210">
    <property type="entry name" value="NAD_Gly3P_dh_N"/>
    <property type="match status" value="1"/>
</dbReference>
<feature type="binding site" evidence="14">
    <location>
        <position position="36"/>
    </location>
    <ligand>
        <name>NADPH</name>
        <dbReference type="ChEBI" id="CHEBI:57783"/>
    </ligand>
</feature>
<evidence type="ECO:0000256" key="14">
    <source>
        <dbReference type="HAMAP-Rule" id="MF_00394"/>
    </source>
</evidence>
<keyword evidence="5 14" id="KW-0560">Oxidoreductase</keyword>
<feature type="binding site" evidence="14">
    <location>
        <position position="245"/>
    </location>
    <ligand>
        <name>sn-glycerol 3-phosphate</name>
        <dbReference type="ChEBI" id="CHEBI:57597"/>
    </ligand>
</feature>
<evidence type="ECO:0000256" key="13">
    <source>
        <dbReference type="ARBA" id="ARBA00080511"/>
    </source>
</evidence>
<dbReference type="UniPathway" id="UPA00940"/>
<feature type="domain" description="Glycerol-3-phosphate dehydrogenase NAD-dependent C-terminal" evidence="20">
    <location>
        <begin position="181"/>
        <end position="321"/>
    </location>
</feature>
<keyword evidence="7 14" id="KW-0443">Lipid metabolism</keyword>
<dbReference type="GO" id="GO:0046167">
    <property type="term" value="P:glycerol-3-phosphate biosynthetic process"/>
    <property type="evidence" value="ECO:0007669"/>
    <property type="project" value="UniProtKB-UniRule"/>
</dbReference>
<dbReference type="GO" id="GO:0005975">
    <property type="term" value="P:carbohydrate metabolic process"/>
    <property type="evidence" value="ECO:0007669"/>
    <property type="project" value="InterPro"/>
</dbReference>
<keyword evidence="8 14" id="KW-0594">Phospholipid biosynthesis</keyword>
<feature type="binding site" evidence="17">
    <location>
        <position position="279"/>
    </location>
    <ligand>
        <name>NAD(+)</name>
        <dbReference type="ChEBI" id="CHEBI:57540"/>
    </ligand>
</feature>
<feature type="binding site" evidence="14">
    <location>
        <position position="192"/>
    </location>
    <ligand>
        <name>sn-glycerol 3-phosphate</name>
        <dbReference type="ChEBI" id="CHEBI:57597"/>
    </ligand>
</feature>
<evidence type="ECO:0000256" key="5">
    <source>
        <dbReference type="ARBA" id="ARBA00023002"/>
    </source>
</evidence>
<feature type="binding site" evidence="14">
    <location>
        <position position="141"/>
    </location>
    <ligand>
        <name>NADPH</name>
        <dbReference type="ChEBI" id="CHEBI:57783"/>
    </ligand>
</feature>
<feature type="domain" description="Glycerol-3-phosphate dehydrogenase NAD-dependent N-terminal" evidence="19">
    <location>
        <begin position="8"/>
        <end position="158"/>
    </location>
</feature>
<evidence type="ECO:0000256" key="18">
    <source>
        <dbReference type="RuleBase" id="RU000437"/>
    </source>
</evidence>
<keyword evidence="6 14" id="KW-0520">NAD</keyword>
<dbReference type="AlphaFoldDB" id="A0A285PDM3"/>
<evidence type="ECO:0000313" key="21">
    <source>
        <dbReference type="EMBL" id="SNZ19845.1"/>
    </source>
</evidence>
<keyword evidence="4 14" id="KW-0521">NADP</keyword>
<gene>
    <name evidence="14" type="primary">gpsA</name>
    <name evidence="21" type="ORF">SAMN06265368_2940</name>
</gene>
<feature type="binding site" evidence="14">
    <location>
        <position position="256"/>
    </location>
    <ligand>
        <name>NADPH</name>
        <dbReference type="ChEBI" id="CHEBI:57783"/>
    </ligand>
</feature>
<reference evidence="21 22" key="1">
    <citation type="submission" date="2017-09" db="EMBL/GenBank/DDBJ databases">
        <authorList>
            <person name="Ehlers B."/>
            <person name="Leendertz F.H."/>
        </authorList>
    </citation>
    <scope>NUCLEOTIDE SEQUENCE [LARGE SCALE GENOMIC DNA]</scope>
    <source>
        <strain evidence="21 22">DSM 18289</strain>
    </source>
</reference>
<keyword evidence="22" id="KW-1185">Reference proteome</keyword>
<dbReference type="InterPro" id="IPR013328">
    <property type="entry name" value="6PGD_dom2"/>
</dbReference>
<dbReference type="Gene3D" id="1.10.1040.10">
    <property type="entry name" value="N-(1-d-carboxylethyl)-l-norvaline Dehydrogenase, domain 2"/>
    <property type="match status" value="1"/>
</dbReference>
<dbReference type="SUPFAM" id="SSF51735">
    <property type="entry name" value="NAD(P)-binding Rossmann-fold domains"/>
    <property type="match status" value="1"/>
</dbReference>
<feature type="binding site" evidence="17">
    <location>
        <position position="256"/>
    </location>
    <ligand>
        <name>NAD(+)</name>
        <dbReference type="ChEBI" id="CHEBI:57540"/>
    </ligand>
</feature>
<evidence type="ECO:0000256" key="2">
    <source>
        <dbReference type="ARBA" id="ARBA00022516"/>
    </source>
</evidence>
<dbReference type="PIRSF" id="PIRSF000114">
    <property type="entry name" value="Glycerol-3-P_dh"/>
    <property type="match status" value="1"/>
</dbReference>
<dbReference type="InterPro" id="IPR006168">
    <property type="entry name" value="G3P_DH_NAD-dep"/>
</dbReference>
<comment type="function">
    <text evidence="14">Catalyzes the reduction of the glycolytic intermediate dihydroxyacetone phosphate (DHAP) to sn-glycerol 3-phosphate (G3P), the key precursor for phospholipid synthesis.</text>
</comment>
<keyword evidence="14" id="KW-0963">Cytoplasm</keyword>
<feature type="binding site" evidence="14">
    <location>
        <position position="109"/>
    </location>
    <ligand>
        <name>sn-glycerol 3-phosphate</name>
        <dbReference type="ChEBI" id="CHEBI:57597"/>
    </ligand>
</feature>
<feature type="binding site" evidence="14">
    <location>
        <position position="256"/>
    </location>
    <ligand>
        <name>sn-glycerol 3-phosphate</name>
        <dbReference type="ChEBI" id="CHEBI:57597"/>
    </ligand>
</feature>
<feature type="binding site" evidence="14">
    <location>
        <position position="282"/>
    </location>
    <ligand>
        <name>NADPH</name>
        <dbReference type="ChEBI" id="CHEBI:57783"/>
    </ligand>
</feature>
<dbReference type="HAMAP" id="MF_00394">
    <property type="entry name" value="NAD_Glyc3P_dehydrog"/>
    <property type="match status" value="1"/>
</dbReference>
<evidence type="ECO:0000256" key="6">
    <source>
        <dbReference type="ARBA" id="ARBA00023027"/>
    </source>
</evidence>
<feature type="active site" description="Proton acceptor" evidence="14 15">
    <location>
        <position position="192"/>
    </location>
</feature>
<dbReference type="PRINTS" id="PR00077">
    <property type="entry name" value="GPDHDRGNASE"/>
</dbReference>
<evidence type="ECO:0000256" key="12">
    <source>
        <dbReference type="ARBA" id="ARBA00069372"/>
    </source>
</evidence>
<dbReference type="GO" id="GO:0005829">
    <property type="term" value="C:cytosol"/>
    <property type="evidence" value="ECO:0007669"/>
    <property type="project" value="TreeGrafter"/>
</dbReference>
<name>A0A285PDM3_9HYPH</name>
<evidence type="ECO:0000256" key="9">
    <source>
        <dbReference type="ARBA" id="ARBA00023264"/>
    </source>
</evidence>
<dbReference type="GO" id="GO:0006650">
    <property type="term" value="P:glycerophospholipid metabolic process"/>
    <property type="evidence" value="ECO:0007669"/>
    <property type="project" value="UniProtKB-UniRule"/>
</dbReference>
<protein>
    <recommendedName>
        <fullName evidence="12 14">Glycerol-3-phosphate dehydrogenase [NAD(P)+]</fullName>
        <ecNumber evidence="11 14">1.1.1.94</ecNumber>
    </recommendedName>
    <alternativeName>
        <fullName evidence="14">NAD(P)(+)-dependent glycerol-3-phosphate dehydrogenase</fullName>
    </alternativeName>
    <alternativeName>
        <fullName evidence="13 14">NAD(P)H-dependent dihydroxyacetone-phosphate reductase</fullName>
    </alternativeName>
</protein>
<evidence type="ECO:0000259" key="19">
    <source>
        <dbReference type="Pfam" id="PF01210"/>
    </source>
</evidence>
<dbReference type="InterPro" id="IPR011128">
    <property type="entry name" value="G3P_DH_NAD-dep_N"/>
</dbReference>
<dbReference type="Pfam" id="PF07479">
    <property type="entry name" value="NAD_Gly3P_dh_C"/>
    <property type="match status" value="1"/>
</dbReference>
<dbReference type="InterPro" id="IPR036291">
    <property type="entry name" value="NAD(P)-bd_dom_sf"/>
</dbReference>
<evidence type="ECO:0000256" key="7">
    <source>
        <dbReference type="ARBA" id="ARBA00023098"/>
    </source>
</evidence>
<dbReference type="InterPro" id="IPR008927">
    <property type="entry name" value="6-PGluconate_DH-like_C_sf"/>
</dbReference>
<dbReference type="Proteomes" id="UP000219439">
    <property type="component" value="Unassembled WGS sequence"/>
</dbReference>
<evidence type="ECO:0000256" key="1">
    <source>
        <dbReference type="ARBA" id="ARBA00011009"/>
    </source>
</evidence>
<organism evidence="21 22">
    <name type="scientific">Cohaesibacter gelatinilyticus</name>
    <dbReference type="NCBI Taxonomy" id="372072"/>
    <lineage>
        <taxon>Bacteria</taxon>
        <taxon>Pseudomonadati</taxon>
        <taxon>Pseudomonadota</taxon>
        <taxon>Alphaproteobacteria</taxon>
        <taxon>Hyphomicrobiales</taxon>
        <taxon>Cohaesibacteraceae</taxon>
    </lineage>
</organism>
<evidence type="ECO:0000256" key="3">
    <source>
        <dbReference type="ARBA" id="ARBA00022741"/>
    </source>
</evidence>
<feature type="binding site" evidence="14">
    <location>
        <position position="16"/>
    </location>
    <ligand>
        <name>NADPH</name>
        <dbReference type="ChEBI" id="CHEBI:57783"/>
    </ligand>
</feature>
<evidence type="ECO:0000256" key="10">
    <source>
        <dbReference type="ARBA" id="ARBA00052716"/>
    </source>
</evidence>
<feature type="binding site" evidence="16">
    <location>
        <begin position="256"/>
        <end position="257"/>
    </location>
    <ligand>
        <name>substrate</name>
    </ligand>
</feature>
<feature type="binding site" evidence="14">
    <location>
        <position position="53"/>
    </location>
    <ligand>
        <name>NADPH</name>
        <dbReference type="ChEBI" id="CHEBI:57783"/>
    </ligand>
</feature>
<dbReference type="EMBL" id="OBEL01000003">
    <property type="protein sequence ID" value="SNZ19845.1"/>
    <property type="molecule type" value="Genomic_DNA"/>
</dbReference>
<dbReference type="FunFam" id="1.10.1040.10:FF:000001">
    <property type="entry name" value="Glycerol-3-phosphate dehydrogenase [NAD(P)+]"/>
    <property type="match status" value="1"/>
</dbReference>
<dbReference type="SUPFAM" id="SSF48179">
    <property type="entry name" value="6-phosphogluconate dehydrogenase C-terminal domain-like"/>
    <property type="match status" value="1"/>
</dbReference>
<comment type="catalytic activity">
    <reaction evidence="10">
        <text>sn-glycerol 3-phosphate + NADP(+) = dihydroxyacetone phosphate + NADPH + H(+)</text>
        <dbReference type="Rhea" id="RHEA:11096"/>
        <dbReference type="ChEBI" id="CHEBI:15378"/>
        <dbReference type="ChEBI" id="CHEBI:57597"/>
        <dbReference type="ChEBI" id="CHEBI:57642"/>
        <dbReference type="ChEBI" id="CHEBI:57783"/>
        <dbReference type="ChEBI" id="CHEBI:58349"/>
        <dbReference type="EC" id="1.1.1.94"/>
    </reaction>
    <physiologicalReaction direction="right-to-left" evidence="10">
        <dbReference type="Rhea" id="RHEA:11098"/>
    </physiologicalReaction>
</comment>
<dbReference type="NCBIfam" id="NF000940">
    <property type="entry name" value="PRK00094.1-2"/>
    <property type="match status" value="1"/>
</dbReference>